<gene>
    <name evidence="2" type="ORF">A4R26_28775</name>
</gene>
<evidence type="ECO:0000313" key="2">
    <source>
        <dbReference type="EMBL" id="OQP52496.1"/>
    </source>
</evidence>
<keyword evidence="1" id="KW-0472">Membrane</keyword>
<feature type="transmembrane region" description="Helical" evidence="1">
    <location>
        <begin position="111"/>
        <end position="133"/>
    </location>
</feature>
<dbReference type="AlphaFoldDB" id="A0A1V9F2H9"/>
<organism evidence="2 3">
    <name type="scientific">Niastella populi</name>
    <dbReference type="NCBI Taxonomy" id="550983"/>
    <lineage>
        <taxon>Bacteria</taxon>
        <taxon>Pseudomonadati</taxon>
        <taxon>Bacteroidota</taxon>
        <taxon>Chitinophagia</taxon>
        <taxon>Chitinophagales</taxon>
        <taxon>Chitinophagaceae</taxon>
        <taxon>Niastella</taxon>
    </lineage>
</organism>
<keyword evidence="1" id="KW-1133">Transmembrane helix</keyword>
<feature type="transmembrane region" description="Helical" evidence="1">
    <location>
        <begin position="145"/>
        <end position="166"/>
    </location>
</feature>
<accession>A0A1V9F2H9</accession>
<dbReference type="RefSeq" id="WP_081169775.1">
    <property type="nucleotide sequence ID" value="NZ_LWBP01000214.1"/>
</dbReference>
<reference evidence="2" key="1">
    <citation type="submission" date="2016-04" db="EMBL/GenBank/DDBJ databases">
        <authorList>
            <person name="Evans L.H."/>
            <person name="Alamgir A."/>
            <person name="Owens N."/>
            <person name="Weber N.D."/>
            <person name="Virtaneva K."/>
            <person name="Barbian K."/>
            <person name="Babar A."/>
            <person name="Rosenke K."/>
        </authorList>
    </citation>
    <scope>NUCLEOTIDE SEQUENCE [LARGE SCALE GENOMIC DNA]</scope>
    <source>
        <strain evidence="2">CCTCC AB 208238</strain>
    </source>
</reference>
<sequence>MNDDLLKSAWQGMVGEPKSDATIKNMMQERAHPLLRRIRIQLIIEIAAFTVFLIVYYDFFDGDRKPLYANVILVMGLLFVITHNLIGYIVNRRSVTGNTIKQSLARHVARIKNFAIVSVSTRVLAAACLLLFFTSTVTLTENKRWILAVIILIFIIQIALLLRIWIKRIDALKGTVNDFNE</sequence>
<protein>
    <submittedName>
        <fullName evidence="2">Uncharacterized protein</fullName>
    </submittedName>
</protein>
<dbReference type="Proteomes" id="UP000192276">
    <property type="component" value="Unassembled WGS sequence"/>
</dbReference>
<keyword evidence="3" id="KW-1185">Reference proteome</keyword>
<dbReference type="OrthoDB" id="954677at2"/>
<evidence type="ECO:0000313" key="3">
    <source>
        <dbReference type="Proteomes" id="UP000192276"/>
    </source>
</evidence>
<feature type="transmembrane region" description="Helical" evidence="1">
    <location>
        <begin position="71"/>
        <end position="90"/>
    </location>
</feature>
<feature type="transmembrane region" description="Helical" evidence="1">
    <location>
        <begin position="40"/>
        <end position="59"/>
    </location>
</feature>
<name>A0A1V9F2H9_9BACT</name>
<comment type="caution">
    <text evidence="2">The sequence shown here is derived from an EMBL/GenBank/DDBJ whole genome shotgun (WGS) entry which is preliminary data.</text>
</comment>
<dbReference type="EMBL" id="LWBP01000214">
    <property type="protein sequence ID" value="OQP52496.1"/>
    <property type="molecule type" value="Genomic_DNA"/>
</dbReference>
<proteinExistence type="predicted"/>
<evidence type="ECO:0000256" key="1">
    <source>
        <dbReference type="SAM" id="Phobius"/>
    </source>
</evidence>
<keyword evidence="1" id="KW-0812">Transmembrane</keyword>